<dbReference type="AlphaFoldDB" id="A0A804MIJ0"/>
<sequence length="173" mass="19368">MEGVEVHNHAKKGRLGAVVRGVSWSHQVAGLKHSLCICGGRLSSVYPFLRSHLCGSLWHWVCQFVYSRTMLNKFHWKTKSMKPPLKSNNSRIYGIGKICSTKFLEKDPAYHNSITTLIKKQMCDAKLQTTYIQLFWSPVAHSVLTNWLPLPDLSCCHVVTANIQAQTMVGGGG</sequence>
<organism evidence="1 2">
    <name type="scientific">Zea mays</name>
    <name type="common">Maize</name>
    <dbReference type="NCBI Taxonomy" id="4577"/>
    <lineage>
        <taxon>Eukaryota</taxon>
        <taxon>Viridiplantae</taxon>
        <taxon>Streptophyta</taxon>
        <taxon>Embryophyta</taxon>
        <taxon>Tracheophyta</taxon>
        <taxon>Spermatophyta</taxon>
        <taxon>Magnoliopsida</taxon>
        <taxon>Liliopsida</taxon>
        <taxon>Poales</taxon>
        <taxon>Poaceae</taxon>
        <taxon>PACMAD clade</taxon>
        <taxon>Panicoideae</taxon>
        <taxon>Andropogonodae</taxon>
        <taxon>Andropogoneae</taxon>
        <taxon>Tripsacinae</taxon>
        <taxon>Zea</taxon>
    </lineage>
</organism>
<protein>
    <submittedName>
        <fullName evidence="1">Uncharacterized protein</fullName>
    </submittedName>
</protein>
<keyword evidence="2" id="KW-1185">Reference proteome</keyword>
<reference evidence="1" key="2">
    <citation type="submission" date="2019-07" db="EMBL/GenBank/DDBJ databases">
        <authorList>
            <person name="Seetharam A."/>
            <person name="Woodhouse M."/>
            <person name="Cannon E."/>
        </authorList>
    </citation>
    <scope>NUCLEOTIDE SEQUENCE [LARGE SCALE GENOMIC DNA]</scope>
    <source>
        <strain evidence="1">cv. B73</strain>
    </source>
</reference>
<dbReference type="EnsemblPlants" id="Zm00001eb088400_T001">
    <property type="protein sequence ID" value="Zm00001eb088400_P001"/>
    <property type="gene ID" value="Zm00001eb088400"/>
</dbReference>
<name>A0A804MIJ0_MAIZE</name>
<reference evidence="2" key="1">
    <citation type="submission" date="2015-12" db="EMBL/GenBank/DDBJ databases">
        <title>Update maize B73 reference genome by single molecule sequencing technologies.</title>
        <authorList>
            <consortium name="Maize Genome Sequencing Project"/>
            <person name="Ware D."/>
        </authorList>
    </citation>
    <scope>NUCLEOTIDE SEQUENCE [LARGE SCALE GENOMIC DNA]</scope>
    <source>
        <strain evidence="2">cv. B73</strain>
    </source>
</reference>
<reference evidence="1" key="3">
    <citation type="submission" date="2021-05" db="UniProtKB">
        <authorList>
            <consortium name="EnsemblPlants"/>
        </authorList>
    </citation>
    <scope>IDENTIFICATION</scope>
    <source>
        <strain evidence="1">cv. B73</strain>
    </source>
</reference>
<dbReference type="Gramene" id="Zm00001eb088400_T001">
    <property type="protein sequence ID" value="Zm00001eb088400_P001"/>
    <property type="gene ID" value="Zm00001eb088400"/>
</dbReference>
<evidence type="ECO:0000313" key="1">
    <source>
        <dbReference type="EnsemblPlants" id="Zm00001eb088400_P001"/>
    </source>
</evidence>
<dbReference type="Proteomes" id="UP000007305">
    <property type="component" value="Chromosome 2"/>
</dbReference>
<evidence type="ECO:0000313" key="2">
    <source>
        <dbReference type="Proteomes" id="UP000007305"/>
    </source>
</evidence>
<dbReference type="InParanoid" id="A0A804MIJ0"/>
<proteinExistence type="predicted"/>
<accession>A0A804MIJ0</accession>